<dbReference type="SUPFAM" id="SSF52402">
    <property type="entry name" value="Adenine nucleotide alpha hydrolases-like"/>
    <property type="match status" value="1"/>
</dbReference>
<dbReference type="InterPro" id="IPR015262">
    <property type="entry name" value="tRNA_Ile_lys_synt_subst-bd"/>
</dbReference>
<dbReference type="STRING" id="1072256.CUTER_09560"/>
<dbReference type="GO" id="GO:0032267">
    <property type="term" value="F:tRNA(Ile)-lysidine synthase activity"/>
    <property type="evidence" value="ECO:0007669"/>
    <property type="project" value="UniProtKB-EC"/>
</dbReference>
<dbReference type="EC" id="6.3.4.19" evidence="7"/>
<dbReference type="CDD" id="cd01992">
    <property type="entry name" value="TilS_N"/>
    <property type="match status" value="1"/>
</dbReference>
<dbReference type="NCBIfam" id="TIGR02432">
    <property type="entry name" value="lysidine_TilS_N"/>
    <property type="match status" value="1"/>
</dbReference>
<keyword evidence="4 7" id="KW-0547">Nucleotide-binding</keyword>
<evidence type="ECO:0000256" key="3">
    <source>
        <dbReference type="ARBA" id="ARBA00022694"/>
    </source>
</evidence>
<reference evidence="10 11" key="1">
    <citation type="journal article" date="2015" name="Genome Announc.">
        <title>Virulence Factor Genes Detected in the Complete Genome Sequence of Corynebacterium uterequi DSM 45634, Isolated from the Uterus of a Maiden Mare.</title>
        <authorList>
            <person name="Ruckert C."/>
            <person name="Kriete M."/>
            <person name="Jaenicke S."/>
            <person name="Winkler A."/>
            <person name="Tauch A."/>
        </authorList>
    </citation>
    <scope>NUCLEOTIDE SEQUENCE [LARGE SCALE GENOMIC DNA]</scope>
    <source>
        <strain evidence="10 11">DSM 45634</strain>
    </source>
</reference>
<dbReference type="PANTHER" id="PTHR43033">
    <property type="entry name" value="TRNA(ILE)-LYSIDINE SYNTHASE-RELATED"/>
    <property type="match status" value="1"/>
</dbReference>
<keyword evidence="11" id="KW-1185">Reference proteome</keyword>
<name>A0A0G3HGJ5_9CORY</name>
<accession>A0A0G3HGJ5</accession>
<dbReference type="InterPro" id="IPR011063">
    <property type="entry name" value="TilS/TtcA_N"/>
</dbReference>
<dbReference type="KEGG" id="cut:CUTER_09560"/>
<dbReference type="Pfam" id="PF09179">
    <property type="entry name" value="TilS"/>
    <property type="match status" value="1"/>
</dbReference>
<evidence type="ECO:0000256" key="1">
    <source>
        <dbReference type="ARBA" id="ARBA00022490"/>
    </source>
</evidence>
<comment type="function">
    <text evidence="7">Ligates lysine onto the cytidine present at position 34 of the AUA codon-specific tRNA(Ile) that contains the anticodon CAU, in an ATP-dependent manner. Cytidine is converted to lysidine, thus changing the amino acid specificity of the tRNA from methionine to isoleucine.</text>
</comment>
<evidence type="ECO:0000256" key="4">
    <source>
        <dbReference type="ARBA" id="ARBA00022741"/>
    </source>
</evidence>
<keyword evidence="3 7" id="KW-0819">tRNA processing</keyword>
<comment type="subcellular location">
    <subcellularLocation>
        <location evidence="7">Cytoplasm</location>
    </subcellularLocation>
</comment>
<evidence type="ECO:0000256" key="7">
    <source>
        <dbReference type="HAMAP-Rule" id="MF_01161"/>
    </source>
</evidence>
<gene>
    <name evidence="10" type="primary">mesJ</name>
    <name evidence="7" type="synonym">tilS</name>
    <name evidence="10" type="ORF">CUTER_09560</name>
</gene>
<evidence type="ECO:0000256" key="2">
    <source>
        <dbReference type="ARBA" id="ARBA00022598"/>
    </source>
</evidence>
<evidence type="ECO:0000313" key="10">
    <source>
        <dbReference type="EMBL" id="AKK11880.1"/>
    </source>
</evidence>
<dbReference type="GO" id="GO:0005524">
    <property type="term" value="F:ATP binding"/>
    <property type="evidence" value="ECO:0007669"/>
    <property type="project" value="UniProtKB-UniRule"/>
</dbReference>
<dbReference type="InterPro" id="IPR014729">
    <property type="entry name" value="Rossmann-like_a/b/a_fold"/>
</dbReference>
<sequence>MTSSLLRVAYPRRSPHFLACRRAVRPLAQAHPEVVVGLSGGADSLALTAALLAEHSQVFAVIVDHQLQPGSAEVARQAARTARQLGAEATVVAVDIPRTAEGMEAAARKVRYQVLWEHARARGVPLAVAHTMEDQAETLLLSALRGRATGMAAKPFAAADDACCLHRPLLGVRRADTVGACLELGISYWQDPHNGNPAFRRVRLRQDTIPHLGEVVGGDAVEPLARAASLAAADDALLNQLAGAPTDDCATLAAQPEPLRRRRLVAWLRQQGLAVTAPVLDGVDRLVVDYHGQGGVAAGGVVDAAGRRRLEVRRIGGRLTVIRQDQYMLDQNSREGLR</sequence>
<feature type="binding site" evidence="7">
    <location>
        <begin position="39"/>
        <end position="44"/>
    </location>
    <ligand>
        <name>ATP</name>
        <dbReference type="ChEBI" id="CHEBI:30616"/>
    </ligand>
</feature>
<dbReference type="Proteomes" id="UP000035548">
    <property type="component" value="Chromosome"/>
</dbReference>
<dbReference type="GO" id="GO:0005737">
    <property type="term" value="C:cytoplasm"/>
    <property type="evidence" value="ECO:0007669"/>
    <property type="project" value="UniProtKB-SubCell"/>
</dbReference>
<dbReference type="InterPro" id="IPR012795">
    <property type="entry name" value="tRNA_Ile_lys_synt_N"/>
</dbReference>
<dbReference type="PATRIC" id="fig|1072256.5.peg.1883"/>
<protein>
    <recommendedName>
        <fullName evidence="7">tRNA(Ile)-lysidine synthase</fullName>
        <ecNumber evidence="7">6.3.4.19</ecNumber>
    </recommendedName>
    <alternativeName>
        <fullName evidence="7">tRNA(Ile)-2-lysyl-cytidine synthase</fullName>
    </alternativeName>
    <alternativeName>
        <fullName evidence="7">tRNA(Ile)-lysidine synthetase</fullName>
    </alternativeName>
</protein>
<feature type="domain" description="tRNA(Ile)-lysidine synthase substrate-binding" evidence="9">
    <location>
        <begin position="248"/>
        <end position="319"/>
    </location>
</feature>
<dbReference type="Pfam" id="PF01171">
    <property type="entry name" value="ATP_bind_3"/>
    <property type="match status" value="1"/>
</dbReference>
<comment type="domain">
    <text evidence="7">The N-terminal region contains the highly conserved SGGXDS motif, predicted to be a P-loop motif involved in ATP binding.</text>
</comment>
<dbReference type="Gene3D" id="3.40.50.620">
    <property type="entry name" value="HUPs"/>
    <property type="match status" value="1"/>
</dbReference>
<feature type="domain" description="tRNA(Ile)-lysidine/2-thiocytidine synthase N-terminal" evidence="8">
    <location>
        <begin position="34"/>
        <end position="206"/>
    </location>
</feature>
<comment type="similarity">
    <text evidence="7">Belongs to the tRNA(Ile)-lysidine synthase family.</text>
</comment>
<evidence type="ECO:0000259" key="8">
    <source>
        <dbReference type="Pfam" id="PF01171"/>
    </source>
</evidence>
<evidence type="ECO:0000256" key="5">
    <source>
        <dbReference type="ARBA" id="ARBA00022840"/>
    </source>
</evidence>
<evidence type="ECO:0000256" key="6">
    <source>
        <dbReference type="ARBA" id="ARBA00048539"/>
    </source>
</evidence>
<evidence type="ECO:0000259" key="9">
    <source>
        <dbReference type="Pfam" id="PF09179"/>
    </source>
</evidence>
<dbReference type="AlphaFoldDB" id="A0A0G3HGJ5"/>
<proteinExistence type="inferred from homology"/>
<dbReference type="PANTHER" id="PTHR43033:SF1">
    <property type="entry name" value="TRNA(ILE)-LYSIDINE SYNTHASE-RELATED"/>
    <property type="match status" value="1"/>
</dbReference>
<dbReference type="EMBL" id="CP011546">
    <property type="protein sequence ID" value="AKK11880.1"/>
    <property type="molecule type" value="Genomic_DNA"/>
</dbReference>
<organism evidence="10 11">
    <name type="scientific">Corynebacterium uterequi</name>
    <dbReference type="NCBI Taxonomy" id="1072256"/>
    <lineage>
        <taxon>Bacteria</taxon>
        <taxon>Bacillati</taxon>
        <taxon>Actinomycetota</taxon>
        <taxon>Actinomycetes</taxon>
        <taxon>Mycobacteriales</taxon>
        <taxon>Corynebacteriaceae</taxon>
        <taxon>Corynebacterium</taxon>
    </lineage>
</organism>
<keyword evidence="2 7" id="KW-0436">Ligase</keyword>
<dbReference type="InterPro" id="IPR012094">
    <property type="entry name" value="tRNA_Ile_lys_synt"/>
</dbReference>
<dbReference type="RefSeq" id="WP_047260201.1">
    <property type="nucleotide sequence ID" value="NZ_CP011546.1"/>
</dbReference>
<dbReference type="HAMAP" id="MF_01161">
    <property type="entry name" value="tRNA_Ile_lys_synt"/>
    <property type="match status" value="1"/>
</dbReference>
<dbReference type="GO" id="GO:0006400">
    <property type="term" value="P:tRNA modification"/>
    <property type="evidence" value="ECO:0007669"/>
    <property type="project" value="UniProtKB-UniRule"/>
</dbReference>
<keyword evidence="5 7" id="KW-0067">ATP-binding</keyword>
<comment type="catalytic activity">
    <reaction evidence="6 7">
        <text>cytidine(34) in tRNA(Ile2) + L-lysine + ATP = lysidine(34) in tRNA(Ile2) + AMP + diphosphate + H(+)</text>
        <dbReference type="Rhea" id="RHEA:43744"/>
        <dbReference type="Rhea" id="RHEA-COMP:10625"/>
        <dbReference type="Rhea" id="RHEA-COMP:10670"/>
        <dbReference type="ChEBI" id="CHEBI:15378"/>
        <dbReference type="ChEBI" id="CHEBI:30616"/>
        <dbReference type="ChEBI" id="CHEBI:32551"/>
        <dbReference type="ChEBI" id="CHEBI:33019"/>
        <dbReference type="ChEBI" id="CHEBI:82748"/>
        <dbReference type="ChEBI" id="CHEBI:83665"/>
        <dbReference type="ChEBI" id="CHEBI:456215"/>
        <dbReference type="EC" id="6.3.4.19"/>
    </reaction>
</comment>
<evidence type="ECO:0000313" key="11">
    <source>
        <dbReference type="Proteomes" id="UP000035548"/>
    </source>
</evidence>
<keyword evidence="1 7" id="KW-0963">Cytoplasm</keyword>
<reference evidence="11" key="2">
    <citation type="submission" date="2015-05" db="EMBL/GenBank/DDBJ databases">
        <title>Complete genome sequence of Corynebacterium uterequi DSM 45634, isolated from the uterus of a maiden mare.</title>
        <authorList>
            <person name="Ruckert C."/>
            <person name="Albersmeier A."/>
            <person name="Winkler A."/>
            <person name="Tauch A."/>
        </authorList>
    </citation>
    <scope>NUCLEOTIDE SEQUENCE [LARGE SCALE GENOMIC DNA]</scope>
    <source>
        <strain evidence="11">DSM 45634</strain>
    </source>
</reference>